<evidence type="ECO:0000313" key="1">
    <source>
        <dbReference type="EMBL" id="HJA83398.1"/>
    </source>
</evidence>
<dbReference type="EMBL" id="DWZE01000064">
    <property type="protein sequence ID" value="HJA83398.1"/>
    <property type="molecule type" value="Genomic_DNA"/>
</dbReference>
<name>A0A9D2HSP4_9BACE</name>
<dbReference type="CDD" id="cd06462">
    <property type="entry name" value="Peptidase_S24_S26"/>
    <property type="match status" value="1"/>
</dbReference>
<dbReference type="AlphaFoldDB" id="A0A9D2HSP4"/>
<accession>A0A9D2HSP4</accession>
<reference evidence="1" key="2">
    <citation type="submission" date="2021-04" db="EMBL/GenBank/DDBJ databases">
        <authorList>
            <person name="Gilroy R."/>
        </authorList>
    </citation>
    <scope>NUCLEOTIDE SEQUENCE</scope>
    <source>
        <strain evidence="1">ChiHecec1B25-7008</strain>
    </source>
</reference>
<reference evidence="1" key="1">
    <citation type="journal article" date="2021" name="PeerJ">
        <title>Extensive microbial diversity within the chicken gut microbiome revealed by metagenomics and culture.</title>
        <authorList>
            <person name="Gilroy R."/>
            <person name="Ravi A."/>
            <person name="Getino M."/>
            <person name="Pursley I."/>
            <person name="Horton D.L."/>
            <person name="Alikhan N.F."/>
            <person name="Baker D."/>
            <person name="Gharbi K."/>
            <person name="Hall N."/>
            <person name="Watson M."/>
            <person name="Adriaenssens E.M."/>
            <person name="Foster-Nyarko E."/>
            <person name="Jarju S."/>
            <person name="Secka A."/>
            <person name="Antonio M."/>
            <person name="Oren A."/>
            <person name="Chaudhuri R.R."/>
            <person name="La Ragione R."/>
            <person name="Hildebrand F."/>
            <person name="Pallen M.J."/>
        </authorList>
    </citation>
    <scope>NUCLEOTIDE SEQUENCE</scope>
    <source>
        <strain evidence="1">ChiHecec1B25-7008</strain>
    </source>
</reference>
<comment type="caution">
    <text evidence="1">The sequence shown here is derived from an EMBL/GenBank/DDBJ whole genome shotgun (WGS) entry which is preliminary data.</text>
</comment>
<dbReference type="Proteomes" id="UP000823860">
    <property type="component" value="Unassembled WGS sequence"/>
</dbReference>
<evidence type="ECO:0000313" key="2">
    <source>
        <dbReference type="Proteomes" id="UP000823860"/>
    </source>
</evidence>
<sequence>MRRVTLPNQFLAEAARALVDGETVKIHITGESMYPFIRSGRDTVEITPCPPEGELPAWCCPFYQWEGKYMIHRYIGRDGDDCLMLGDGNVARIERVPRREIIGLLRRIYHADGSVQDCTDPRWLQRAQWWYRLRPLRRWLLPFLKRIVRY</sequence>
<organism evidence="1 2">
    <name type="scientific">Candidatus Bacteroides intestinavium</name>
    <dbReference type="NCBI Taxonomy" id="2838469"/>
    <lineage>
        <taxon>Bacteria</taxon>
        <taxon>Pseudomonadati</taxon>
        <taxon>Bacteroidota</taxon>
        <taxon>Bacteroidia</taxon>
        <taxon>Bacteroidales</taxon>
        <taxon>Bacteroidaceae</taxon>
        <taxon>Bacteroides</taxon>
    </lineage>
</organism>
<protein>
    <submittedName>
        <fullName evidence="1">S24/S26 family peptidase</fullName>
    </submittedName>
</protein>
<proteinExistence type="predicted"/>
<gene>
    <name evidence="1" type="ORF">H9785_05475</name>
</gene>